<dbReference type="CDD" id="cd04692">
    <property type="entry name" value="NUDIX_Hydrolase"/>
    <property type="match status" value="1"/>
</dbReference>
<dbReference type="PANTHER" id="PTHR10885">
    <property type="entry name" value="ISOPENTENYL-DIPHOSPHATE DELTA-ISOMERASE"/>
    <property type="match status" value="1"/>
</dbReference>
<feature type="domain" description="Nudix hydrolase" evidence="1">
    <location>
        <begin position="31"/>
        <end position="165"/>
    </location>
</feature>
<evidence type="ECO:0000313" key="2">
    <source>
        <dbReference type="EMBL" id="OGE73649.1"/>
    </source>
</evidence>
<reference evidence="2 3" key="1">
    <citation type="journal article" date="2016" name="Nat. Commun.">
        <title>Thousands of microbial genomes shed light on interconnected biogeochemical processes in an aquifer system.</title>
        <authorList>
            <person name="Anantharaman K."/>
            <person name="Brown C.T."/>
            <person name="Hug L.A."/>
            <person name="Sharon I."/>
            <person name="Castelle C.J."/>
            <person name="Probst A.J."/>
            <person name="Thomas B.C."/>
            <person name="Singh A."/>
            <person name="Wilkins M.J."/>
            <person name="Karaoz U."/>
            <person name="Brodie E.L."/>
            <person name="Williams K.H."/>
            <person name="Hubbard S.S."/>
            <person name="Banfield J.F."/>
        </authorList>
    </citation>
    <scope>NUCLEOTIDE SEQUENCE [LARGE SCALE GENOMIC DNA]</scope>
</reference>
<dbReference type="Gene3D" id="3.90.79.10">
    <property type="entry name" value="Nucleoside Triphosphate Pyrophosphohydrolase"/>
    <property type="match status" value="1"/>
</dbReference>
<dbReference type="PROSITE" id="PS51462">
    <property type="entry name" value="NUDIX"/>
    <property type="match status" value="1"/>
</dbReference>
<sequence length="172" mass="20067">MINNQELIFAVDENNQPIESVVREKAHAEGIWHRGTDIIVMNDKNEILCNKRSMLKVHSPGCWDPAFGGHCLAGQDILENARQELFEESGLNAKPEDLEFVETIKWDNGLNKEFRYVYVYRWEGDLKDLKLEKEEVDEVKWMDLKNVAANKNNKAEWSPMPYIDLLIKRFSN</sequence>
<gene>
    <name evidence="2" type="ORF">A2717_03375</name>
</gene>
<proteinExistence type="predicted"/>
<dbReference type="AlphaFoldDB" id="A0A1F5N7M6"/>
<dbReference type="SUPFAM" id="SSF55811">
    <property type="entry name" value="Nudix"/>
    <property type="match status" value="1"/>
</dbReference>
<evidence type="ECO:0000259" key="1">
    <source>
        <dbReference type="PROSITE" id="PS51462"/>
    </source>
</evidence>
<dbReference type="EMBL" id="MFEH01000005">
    <property type="protein sequence ID" value="OGE73649.1"/>
    <property type="molecule type" value="Genomic_DNA"/>
</dbReference>
<protein>
    <recommendedName>
        <fullName evidence="1">Nudix hydrolase domain-containing protein</fullName>
    </recommendedName>
</protein>
<dbReference type="PANTHER" id="PTHR10885:SF0">
    <property type="entry name" value="ISOPENTENYL-DIPHOSPHATE DELTA-ISOMERASE"/>
    <property type="match status" value="1"/>
</dbReference>
<dbReference type="STRING" id="1817821.A2717_03375"/>
<dbReference type="Pfam" id="PF00293">
    <property type="entry name" value="NUDIX"/>
    <property type="match status" value="1"/>
</dbReference>
<dbReference type="InterPro" id="IPR015797">
    <property type="entry name" value="NUDIX_hydrolase-like_dom_sf"/>
</dbReference>
<comment type="caution">
    <text evidence="2">The sequence shown here is derived from an EMBL/GenBank/DDBJ whole genome shotgun (WGS) entry which is preliminary data.</text>
</comment>
<dbReference type="Proteomes" id="UP000177610">
    <property type="component" value="Unassembled WGS sequence"/>
</dbReference>
<evidence type="ECO:0000313" key="3">
    <source>
        <dbReference type="Proteomes" id="UP000177610"/>
    </source>
</evidence>
<name>A0A1F5N7M6_9BACT</name>
<accession>A0A1F5N7M6</accession>
<organism evidence="2 3">
    <name type="scientific">Candidatus Doudnabacteria bacterium RIFCSPHIGHO2_01_FULL_41_86</name>
    <dbReference type="NCBI Taxonomy" id="1817821"/>
    <lineage>
        <taxon>Bacteria</taxon>
        <taxon>Candidatus Doudnaibacteriota</taxon>
    </lineage>
</organism>
<dbReference type="GO" id="GO:0003824">
    <property type="term" value="F:catalytic activity"/>
    <property type="evidence" value="ECO:0007669"/>
    <property type="project" value="UniProtKB-ARBA"/>
</dbReference>
<dbReference type="InterPro" id="IPR000086">
    <property type="entry name" value="NUDIX_hydrolase_dom"/>
</dbReference>